<evidence type="ECO:0000256" key="1">
    <source>
        <dbReference type="ARBA" id="ARBA00006442"/>
    </source>
</evidence>
<organism evidence="11 12">
    <name type="scientific">Huso huso</name>
    <name type="common">Beluga</name>
    <name type="synonym">Acipenser huso</name>
    <dbReference type="NCBI Taxonomy" id="61971"/>
    <lineage>
        <taxon>Eukaryota</taxon>
        <taxon>Metazoa</taxon>
        <taxon>Chordata</taxon>
        <taxon>Craniata</taxon>
        <taxon>Vertebrata</taxon>
        <taxon>Euteleostomi</taxon>
        <taxon>Actinopterygii</taxon>
        <taxon>Chondrostei</taxon>
        <taxon>Acipenseriformes</taxon>
        <taxon>Acipenseridae</taxon>
        <taxon>Huso</taxon>
    </lineage>
</organism>
<keyword evidence="8" id="KW-0411">Iron-sulfur</keyword>
<dbReference type="Proteomes" id="UP001369086">
    <property type="component" value="Unassembled WGS sequence"/>
</dbReference>
<keyword evidence="6" id="KW-0560">Oxidoreductase</keyword>
<dbReference type="PANTHER" id="PTHR43557">
    <property type="entry name" value="APOPTOSIS-INDUCING FACTOR 1"/>
    <property type="match status" value="1"/>
</dbReference>
<dbReference type="Gene3D" id="3.50.50.60">
    <property type="entry name" value="FAD/NAD(P)-binding domain"/>
    <property type="match status" value="2"/>
</dbReference>
<dbReference type="InterPro" id="IPR028202">
    <property type="entry name" value="Reductase_C"/>
</dbReference>
<feature type="domain" description="Rieske" evidence="10">
    <location>
        <begin position="49"/>
        <end position="144"/>
    </location>
</feature>
<dbReference type="PRINTS" id="PR00469">
    <property type="entry name" value="PNDRDTASEII"/>
</dbReference>
<dbReference type="PROSITE" id="PS51296">
    <property type="entry name" value="RIESKE"/>
    <property type="match status" value="1"/>
</dbReference>
<dbReference type="Pfam" id="PF07992">
    <property type="entry name" value="Pyr_redox_2"/>
    <property type="match status" value="1"/>
</dbReference>
<comment type="similarity">
    <text evidence="1">Belongs to the FAD-dependent oxidoreductase family.</text>
</comment>
<keyword evidence="9" id="KW-0732">Signal</keyword>
<keyword evidence="2" id="KW-0285">Flavoprotein</keyword>
<dbReference type="PANTHER" id="PTHR43557:SF7">
    <property type="entry name" value="RIESKE DOMAIN-CONTAINING PROTEIN"/>
    <property type="match status" value="1"/>
</dbReference>
<evidence type="ECO:0000256" key="4">
    <source>
        <dbReference type="ARBA" id="ARBA00022723"/>
    </source>
</evidence>
<name>A0ABR0YTG6_HUSHU</name>
<protein>
    <submittedName>
        <fullName evidence="11">Apoptosis-inducing factor 3-like isoform X1</fullName>
    </submittedName>
</protein>
<dbReference type="InterPro" id="IPR036922">
    <property type="entry name" value="Rieske_2Fe-2S_sf"/>
</dbReference>
<feature type="chain" id="PRO_5046459090" evidence="9">
    <location>
        <begin position="23"/>
        <end position="596"/>
    </location>
</feature>
<feature type="signal peptide" evidence="9">
    <location>
        <begin position="1"/>
        <end position="22"/>
    </location>
</feature>
<dbReference type="EMBL" id="JAHFZB010000024">
    <property type="protein sequence ID" value="KAK6475480.1"/>
    <property type="molecule type" value="Genomic_DNA"/>
</dbReference>
<evidence type="ECO:0000313" key="11">
    <source>
        <dbReference type="EMBL" id="KAK6475480.1"/>
    </source>
</evidence>
<dbReference type="SUPFAM" id="SSF55424">
    <property type="entry name" value="FAD/NAD-linked reductases, dimerisation (C-terminal) domain"/>
    <property type="match status" value="1"/>
</dbReference>
<dbReference type="Gene3D" id="3.30.390.30">
    <property type="match status" value="1"/>
</dbReference>
<dbReference type="InterPro" id="IPR016156">
    <property type="entry name" value="FAD/NAD-linked_Rdtase_dimer_sf"/>
</dbReference>
<dbReference type="InterPro" id="IPR023753">
    <property type="entry name" value="FAD/NAD-binding_dom"/>
</dbReference>
<evidence type="ECO:0000256" key="5">
    <source>
        <dbReference type="ARBA" id="ARBA00022827"/>
    </source>
</evidence>
<keyword evidence="4" id="KW-0479">Metal-binding</keyword>
<dbReference type="SUPFAM" id="SSF51905">
    <property type="entry name" value="FAD/NAD(P)-binding domain"/>
    <property type="match status" value="1"/>
</dbReference>
<evidence type="ECO:0000256" key="2">
    <source>
        <dbReference type="ARBA" id="ARBA00022630"/>
    </source>
</evidence>
<evidence type="ECO:0000256" key="3">
    <source>
        <dbReference type="ARBA" id="ARBA00022714"/>
    </source>
</evidence>
<accession>A0ABR0YTG6</accession>
<comment type="caution">
    <text evidence="11">The sequence shown here is derived from an EMBL/GenBank/DDBJ whole genome shotgun (WGS) entry which is preliminary data.</text>
</comment>
<sequence>MVTKRQDPVVVVKLVFLQAALGAAQPEEHREMAELKPAKEGGQAEEITGMVCLESDLKDGEMREVEVGSHKVLLVRSEGGYSAVGNLCTHYGATLSKGALSGSRVRCPWHGACFNIKTGDIEEYPGLDSLPCHKVKIENSKVLVSINKKDLEKTRRVKEMGCRVAGDSSTVLIIGGGPAALVCAETLRQGSYGGRIIMATKEELPPYDRTKLSKAMNVKADSILLRQLDFYQSCDIEVWLRREAVSVNTDKKTVTFQDGSVQHYDQLLIATGSRPREVTCPGADLDNVTLLRTPEDSSRIHQAALGKNVVILGTSFIGMEVASYLSATASSVSVIGNSAVPYQNTLGTEIGRVARKMLEEKNVKFYMEDGVMELRGENGKVKQVLLKSGKILPADVFVTGIGVQPNSAFLKGSTVALDSTGAVIVDKFMQTGVPGVFAAGDVTSFPLSLRKDKMVNIGHWQLAHAHGRIAALNMLKKRVGINSVPFFWTMLMGKSFRYAGRVSAGVFSSFLYGKPGSVLSCVCIAGYGEGHTEVIMKGKVEEMKFLAFYIKEDVVVAVASLNFDPSVSQVAEIMASGRTISKAQAKSDDMSWLKLP</sequence>
<evidence type="ECO:0000256" key="8">
    <source>
        <dbReference type="ARBA" id="ARBA00023014"/>
    </source>
</evidence>
<evidence type="ECO:0000256" key="7">
    <source>
        <dbReference type="ARBA" id="ARBA00023004"/>
    </source>
</evidence>
<dbReference type="Pfam" id="PF14759">
    <property type="entry name" value="Reductase_C"/>
    <property type="match status" value="1"/>
</dbReference>
<reference evidence="11 12" key="1">
    <citation type="submission" date="2021-05" db="EMBL/GenBank/DDBJ databases">
        <authorList>
            <person name="Zahm M."/>
            <person name="Klopp C."/>
            <person name="Cabau C."/>
            <person name="Kuhl H."/>
            <person name="Suciu R."/>
            <person name="Ciorpac M."/>
            <person name="Holostenco D."/>
            <person name="Gessner J."/>
            <person name="Wuertz S."/>
            <person name="Hohne C."/>
            <person name="Stock M."/>
            <person name="Gislard M."/>
            <person name="Lluch J."/>
            <person name="Milhes M."/>
            <person name="Lampietro C."/>
            <person name="Lopez Roques C."/>
            <person name="Donnadieu C."/>
            <person name="Du K."/>
            <person name="Schartl M."/>
            <person name="Guiguen Y."/>
        </authorList>
    </citation>
    <scope>NUCLEOTIDE SEQUENCE [LARGE SCALE GENOMIC DNA]</scope>
    <source>
        <strain evidence="11">Hh-F2</strain>
        <tissue evidence="11">Blood</tissue>
    </source>
</reference>
<dbReference type="PRINTS" id="PR00368">
    <property type="entry name" value="FADPNR"/>
</dbReference>
<keyword evidence="12" id="KW-1185">Reference proteome</keyword>
<keyword evidence="5" id="KW-0274">FAD</keyword>
<dbReference type="InterPro" id="IPR017941">
    <property type="entry name" value="Rieske_2Fe-2S"/>
</dbReference>
<dbReference type="InterPro" id="IPR050446">
    <property type="entry name" value="FAD-oxidoreductase/Apoptosis"/>
</dbReference>
<evidence type="ECO:0000256" key="6">
    <source>
        <dbReference type="ARBA" id="ARBA00023002"/>
    </source>
</evidence>
<evidence type="ECO:0000313" key="12">
    <source>
        <dbReference type="Proteomes" id="UP001369086"/>
    </source>
</evidence>
<dbReference type="InterPro" id="IPR036188">
    <property type="entry name" value="FAD/NAD-bd_sf"/>
</dbReference>
<keyword evidence="3" id="KW-0001">2Fe-2S</keyword>
<dbReference type="SUPFAM" id="SSF50022">
    <property type="entry name" value="ISP domain"/>
    <property type="match status" value="1"/>
</dbReference>
<gene>
    <name evidence="11" type="ORF">HHUSO_G25008</name>
</gene>
<evidence type="ECO:0000256" key="9">
    <source>
        <dbReference type="SAM" id="SignalP"/>
    </source>
</evidence>
<dbReference type="Gene3D" id="2.102.10.10">
    <property type="entry name" value="Rieske [2Fe-2S] iron-sulphur domain"/>
    <property type="match status" value="1"/>
</dbReference>
<proteinExistence type="inferred from homology"/>
<dbReference type="Pfam" id="PF00355">
    <property type="entry name" value="Rieske"/>
    <property type="match status" value="1"/>
</dbReference>
<dbReference type="CDD" id="cd03478">
    <property type="entry name" value="Rieske_AIFL_N"/>
    <property type="match status" value="1"/>
</dbReference>
<keyword evidence="7" id="KW-0408">Iron</keyword>
<evidence type="ECO:0000259" key="10">
    <source>
        <dbReference type="PROSITE" id="PS51296"/>
    </source>
</evidence>